<dbReference type="RefSeq" id="WP_226998228.1">
    <property type="nucleotide sequence ID" value="NZ_CP029346.1"/>
</dbReference>
<dbReference type="PANTHER" id="PTHR31901:SF9">
    <property type="entry name" value="GH3 DOMAIN-CONTAINING PROTEIN"/>
    <property type="match status" value="1"/>
</dbReference>
<accession>A0A2S2DY04</accession>
<dbReference type="InterPro" id="IPR055377">
    <property type="entry name" value="GH3_M"/>
</dbReference>
<dbReference type="EMBL" id="CP029346">
    <property type="protein sequence ID" value="AWL10284.1"/>
    <property type="molecule type" value="Genomic_DNA"/>
</dbReference>
<dbReference type="AlphaFoldDB" id="A0A2S2DY04"/>
<dbReference type="GO" id="GO:0016881">
    <property type="term" value="F:acid-amino acid ligase activity"/>
    <property type="evidence" value="ECO:0007669"/>
    <property type="project" value="TreeGrafter"/>
</dbReference>
<evidence type="ECO:0000313" key="3">
    <source>
        <dbReference type="EMBL" id="AWL10284.1"/>
    </source>
</evidence>
<dbReference type="Pfam" id="PF23572">
    <property type="entry name" value="GH3_C"/>
    <property type="match status" value="1"/>
</dbReference>
<feature type="domain" description="GH3 C-terminal" evidence="2">
    <location>
        <begin position="386"/>
        <end position="499"/>
    </location>
</feature>
<evidence type="ECO:0000259" key="2">
    <source>
        <dbReference type="Pfam" id="PF23572"/>
    </source>
</evidence>
<organism evidence="3 4">
    <name type="scientific">Aquirufa nivalisilvae</name>
    <dbReference type="NCBI Taxonomy" id="2516557"/>
    <lineage>
        <taxon>Bacteria</taxon>
        <taxon>Pseudomonadati</taxon>
        <taxon>Bacteroidota</taxon>
        <taxon>Cytophagia</taxon>
        <taxon>Cytophagales</taxon>
        <taxon>Flectobacillaceae</taxon>
        <taxon>Aquirufa</taxon>
    </lineage>
</organism>
<reference evidence="4" key="1">
    <citation type="submission" date="2018-05" db="EMBL/GenBank/DDBJ databases">
        <title>Pseudarcicella sp. HME7025 Genome sequencing and assembly.</title>
        <authorList>
            <person name="Kim H."/>
            <person name="Kang H."/>
            <person name="Joh K."/>
        </authorList>
    </citation>
    <scope>NUCLEOTIDE SEQUENCE [LARGE SCALE GENOMIC DNA]</scope>
    <source>
        <strain evidence="4">HME7025</strain>
    </source>
</reference>
<dbReference type="Proteomes" id="UP000245468">
    <property type="component" value="Chromosome"/>
</dbReference>
<dbReference type="Pfam" id="PF03321">
    <property type="entry name" value="GH3"/>
    <property type="match status" value="1"/>
</dbReference>
<dbReference type="Pfam" id="PF23571">
    <property type="entry name" value="GH3_M"/>
    <property type="match status" value="1"/>
</dbReference>
<evidence type="ECO:0000259" key="1">
    <source>
        <dbReference type="Pfam" id="PF23571"/>
    </source>
</evidence>
<dbReference type="KEGG" id="psez:HME7025_02443"/>
<dbReference type="PANTHER" id="PTHR31901">
    <property type="entry name" value="GH3 DOMAIN-CONTAINING PROTEIN"/>
    <property type="match status" value="1"/>
</dbReference>
<dbReference type="InterPro" id="IPR055378">
    <property type="entry name" value="GH3_C"/>
</dbReference>
<sequence>MANGISLFNETLLWFMKRRMSRIESIYTRPLDLQEICLKDLVQAGRQTEWGKQFGYGQISNYATFKSQVPISTYEEIFPYIDRVMQGEQQILWNSPVTWFSKSSGTTNARSKFIPVSKESLESCHMMGGKDMITLLINNRPETRVFEGKGLSIGGSLSYCATNPNVLVGDVSAVIMKNLPVWAQMIRTPSLEVALMDDWDQKIERMALETSKENVTSILGVPTWTLVLIEKILEITGKKSILEVWENFEFMIHGAVAFGPYRELFQKQVFKDQGVGFLEIYNASEGFFGIQDDLSLNDELLLMLDYGIFYEFIPINDEGEEQDTIVDLSQVEMGVNYALVISTNAGLWRYKIGDTVRFTSLDPFRIKISGRTKHFINAFGEEVIMENAEKAISKACLMTNSIIKEYTAAPNYMNGGQRGSHEWIIEFSKAPKEMRTFVEILDQTLREINSDYDAKRSYDLVLGPPIIHQAPQGTFYAWMRERGKLGGQHKVPRLSNNREFLEGVKAHFKE</sequence>
<name>A0A2S2DY04_9BACT</name>
<proteinExistence type="predicted"/>
<dbReference type="InterPro" id="IPR004993">
    <property type="entry name" value="GH3"/>
</dbReference>
<keyword evidence="4" id="KW-1185">Reference proteome</keyword>
<protein>
    <submittedName>
        <fullName evidence="3">Indole-3-acetic acid-amido synthetase GH3.3</fullName>
    </submittedName>
</protein>
<gene>
    <name evidence="3" type="ORF">HME7025_02443</name>
</gene>
<feature type="domain" description="GH3 middle" evidence="1">
    <location>
        <begin position="302"/>
        <end position="371"/>
    </location>
</feature>
<dbReference type="GO" id="GO:0005737">
    <property type="term" value="C:cytoplasm"/>
    <property type="evidence" value="ECO:0007669"/>
    <property type="project" value="TreeGrafter"/>
</dbReference>
<evidence type="ECO:0000313" key="4">
    <source>
        <dbReference type="Proteomes" id="UP000245468"/>
    </source>
</evidence>